<dbReference type="HOGENOM" id="CLU_3417508_0_0_1"/>
<reference evidence="1" key="2">
    <citation type="submission" date="2015-06" db="UniProtKB">
        <authorList>
            <consortium name="EnsemblMetazoa"/>
        </authorList>
    </citation>
    <scope>IDENTIFICATION</scope>
</reference>
<evidence type="ECO:0000313" key="1">
    <source>
        <dbReference type="EnsemblMetazoa" id="tetur10g00710.1"/>
    </source>
</evidence>
<reference evidence="2" key="1">
    <citation type="submission" date="2011-08" db="EMBL/GenBank/DDBJ databases">
        <authorList>
            <person name="Rombauts S."/>
        </authorList>
    </citation>
    <scope>NUCLEOTIDE SEQUENCE</scope>
    <source>
        <strain evidence="2">London</strain>
    </source>
</reference>
<organism evidence="1 2">
    <name type="scientific">Tetranychus urticae</name>
    <name type="common">Two-spotted spider mite</name>
    <dbReference type="NCBI Taxonomy" id="32264"/>
    <lineage>
        <taxon>Eukaryota</taxon>
        <taxon>Metazoa</taxon>
        <taxon>Ecdysozoa</taxon>
        <taxon>Arthropoda</taxon>
        <taxon>Chelicerata</taxon>
        <taxon>Arachnida</taxon>
        <taxon>Acari</taxon>
        <taxon>Acariformes</taxon>
        <taxon>Trombidiformes</taxon>
        <taxon>Prostigmata</taxon>
        <taxon>Eleutherengona</taxon>
        <taxon>Raphignathae</taxon>
        <taxon>Tetranychoidea</taxon>
        <taxon>Tetranychidae</taxon>
        <taxon>Tetranychus</taxon>
    </lineage>
</organism>
<dbReference type="Proteomes" id="UP000015104">
    <property type="component" value="Unassembled WGS sequence"/>
</dbReference>
<protein>
    <submittedName>
        <fullName evidence="1">Uncharacterized protein</fullName>
    </submittedName>
</protein>
<sequence>MALFNRAGSEVMSLIYQRYMRLFIPN</sequence>
<proteinExistence type="predicted"/>
<accession>T1KET8</accession>
<keyword evidence="2" id="KW-1185">Reference proteome</keyword>
<dbReference type="EMBL" id="CAEY01000029">
    <property type="status" value="NOT_ANNOTATED_CDS"/>
    <property type="molecule type" value="Genomic_DNA"/>
</dbReference>
<name>T1KET8_TETUR</name>
<dbReference type="AlphaFoldDB" id="T1KET8"/>
<dbReference type="EnsemblMetazoa" id="tetur10g00710.1">
    <property type="protein sequence ID" value="tetur10g00710.1"/>
    <property type="gene ID" value="tetur10g00710"/>
</dbReference>
<evidence type="ECO:0000313" key="2">
    <source>
        <dbReference type="Proteomes" id="UP000015104"/>
    </source>
</evidence>